<keyword evidence="4" id="KW-1185">Reference proteome</keyword>
<feature type="transmembrane region" description="Helical" evidence="2">
    <location>
        <begin position="181"/>
        <end position="202"/>
    </location>
</feature>
<feature type="transmembrane region" description="Helical" evidence="2">
    <location>
        <begin position="492"/>
        <end position="510"/>
    </location>
</feature>
<evidence type="ECO:0000313" key="4">
    <source>
        <dbReference type="Proteomes" id="UP001165085"/>
    </source>
</evidence>
<feature type="transmembrane region" description="Helical" evidence="2">
    <location>
        <begin position="950"/>
        <end position="971"/>
    </location>
</feature>
<comment type="caution">
    <text evidence="3">The sequence shown here is derived from an EMBL/GenBank/DDBJ whole genome shotgun (WGS) entry which is preliminary data.</text>
</comment>
<proteinExistence type="predicted"/>
<dbReference type="EMBL" id="BRXY01000091">
    <property type="protein sequence ID" value="GMH64155.1"/>
    <property type="molecule type" value="Genomic_DNA"/>
</dbReference>
<keyword evidence="2" id="KW-1133">Transmembrane helix</keyword>
<feature type="transmembrane region" description="Helical" evidence="2">
    <location>
        <begin position="308"/>
        <end position="326"/>
    </location>
</feature>
<keyword evidence="2" id="KW-0472">Membrane</keyword>
<feature type="region of interest" description="Disordered" evidence="1">
    <location>
        <begin position="1"/>
        <end position="82"/>
    </location>
</feature>
<feature type="transmembrane region" description="Helical" evidence="2">
    <location>
        <begin position="459"/>
        <end position="480"/>
    </location>
</feature>
<feature type="transmembrane region" description="Helical" evidence="2">
    <location>
        <begin position="157"/>
        <end position="175"/>
    </location>
</feature>
<feature type="transmembrane region" description="Helical" evidence="2">
    <location>
        <begin position="400"/>
        <end position="421"/>
    </location>
</feature>
<evidence type="ECO:0000256" key="2">
    <source>
        <dbReference type="SAM" id="Phobius"/>
    </source>
</evidence>
<gene>
    <name evidence="3" type="ORF">TrST_g1165</name>
</gene>
<feature type="transmembrane region" description="Helical" evidence="2">
    <location>
        <begin position="788"/>
        <end position="807"/>
    </location>
</feature>
<protein>
    <submittedName>
        <fullName evidence="3">Uncharacterized protein</fullName>
    </submittedName>
</protein>
<feature type="transmembrane region" description="Helical" evidence="2">
    <location>
        <begin position="702"/>
        <end position="725"/>
    </location>
</feature>
<feature type="transmembrane region" description="Helical" evidence="2">
    <location>
        <begin position="763"/>
        <end position="782"/>
    </location>
</feature>
<sequence>MSSPAVISVQDVSDPLGPSPLPLGVPPGDTVDEGYIDHQYSPPSDVSDVEETEPPTILDNPLTADTRPPEPEPEETKEDTITASTAPTHVTECATLHSVLMACITSGFTALYAYFARTGDEKVNKFWTTIILPISATAMAISFALKPRREDRAYQLFLVLQYVLFTFVSEFLLVVGDDFAMSQIIVSSVRSFCWLALLKLGLKSRSHIAKLSDEDLTKFLTNDVIFGGMLVGLGQSAFLMFASIQCDGNTDDWRKCSRTLYSQLGLSGMVTLFTLIKLASGVVPKRILERHVISPKKVLAMDLNTDEAVQAFGLLAAAGCALYPLGNYGAEGNFGDYVEKYAAVIVPSIGTFCLLLTTVWKVAVIRGEMRRKAEEKVQPQQDVSSSDSTLVVTLVEASSFWFYIGVLMTTYFSVVNVAMVIKLDKYYETLSRGSLPIVLIPFIGGSACQPRRTSPKDLWMLRLHFASFFYVSLVCIGIYHGTIEKNQGTKKFIAGICLFMGVKATAMFHFALKIRGSVLGGLPDKDLEMFLVDTLFKGGLQTLFSVLFLTFRTTKCIFEKGSVAECSSTSWCSATISVYLLAWWVTKFVQGSVRREWRNILFLSIEKIARMKDISLQRGVAGVLTAATGVCGIFLFSMMSADDMDETTVTVIGLTGAAASFGVIISEAYSSYETMRRIEQSEGGQIDERAVEIEEPVEECSWFFVGVTFLFTSIFSGLYICYGVMLEEKYWLMAKLLLPIVGLSFVMAMLYKPKRTDASYLRFLYFHFFTFAVIGEVAVAAGEFRMGLIFKGWFTILRIPLWCLGFFQGLKLRESAAKLSPQELSNFLCQTILVKGTAAMGPILFFSFESLSCFISQNSLSNGQCGNTSNAAMLLSTNLVILYILSISSKSVPKSVQRETAWELSSIASLKGLKWWQQIQGGLMTITGIASMYLLGNLGVEGNENSMVKVVGALGGASIGIAAIINMAMLVRTRNEQQRNITVELPTKERSVRAISSGQVEEGMFMGAFV</sequence>
<feature type="transmembrane region" description="Helical" evidence="2">
    <location>
        <begin position="223"/>
        <end position="244"/>
    </location>
</feature>
<name>A0A9W7A693_9STRA</name>
<accession>A0A9W7A693</accession>
<feature type="transmembrane region" description="Helical" evidence="2">
    <location>
        <begin position="341"/>
        <end position="363"/>
    </location>
</feature>
<feature type="transmembrane region" description="Helical" evidence="2">
    <location>
        <begin position="126"/>
        <end position="145"/>
    </location>
</feature>
<feature type="transmembrane region" description="Helical" evidence="2">
    <location>
        <begin position="919"/>
        <end position="938"/>
    </location>
</feature>
<dbReference type="AlphaFoldDB" id="A0A9W7A693"/>
<feature type="transmembrane region" description="Helical" evidence="2">
    <location>
        <begin position="264"/>
        <end position="288"/>
    </location>
</feature>
<feature type="transmembrane region" description="Helical" evidence="2">
    <location>
        <begin position="530"/>
        <end position="551"/>
    </location>
</feature>
<evidence type="ECO:0000256" key="1">
    <source>
        <dbReference type="SAM" id="MobiDB-lite"/>
    </source>
</evidence>
<feature type="transmembrane region" description="Helical" evidence="2">
    <location>
        <begin position="620"/>
        <end position="641"/>
    </location>
</feature>
<dbReference type="Proteomes" id="UP001165085">
    <property type="component" value="Unassembled WGS sequence"/>
</dbReference>
<dbReference type="OrthoDB" id="202632at2759"/>
<reference evidence="4" key="1">
    <citation type="journal article" date="2023" name="Commun. Biol.">
        <title>Genome analysis of Parmales, the sister group of diatoms, reveals the evolutionary specialization of diatoms from phago-mixotrophs to photoautotrophs.</title>
        <authorList>
            <person name="Ban H."/>
            <person name="Sato S."/>
            <person name="Yoshikawa S."/>
            <person name="Yamada K."/>
            <person name="Nakamura Y."/>
            <person name="Ichinomiya M."/>
            <person name="Sato N."/>
            <person name="Blanc-Mathieu R."/>
            <person name="Endo H."/>
            <person name="Kuwata A."/>
            <person name="Ogata H."/>
        </authorList>
    </citation>
    <scope>NUCLEOTIDE SEQUENCE [LARGE SCALE GENOMIC DNA]</scope>
    <source>
        <strain evidence="4">NIES 3701</strain>
    </source>
</reference>
<feature type="transmembrane region" description="Helical" evidence="2">
    <location>
        <begin position="94"/>
        <end position="114"/>
    </location>
</feature>
<feature type="transmembrane region" description="Helical" evidence="2">
    <location>
        <begin position="647"/>
        <end position="669"/>
    </location>
</feature>
<evidence type="ECO:0000313" key="3">
    <source>
        <dbReference type="EMBL" id="GMH64155.1"/>
    </source>
</evidence>
<organism evidence="3 4">
    <name type="scientific">Triparma strigata</name>
    <dbReference type="NCBI Taxonomy" id="1606541"/>
    <lineage>
        <taxon>Eukaryota</taxon>
        <taxon>Sar</taxon>
        <taxon>Stramenopiles</taxon>
        <taxon>Ochrophyta</taxon>
        <taxon>Bolidophyceae</taxon>
        <taxon>Parmales</taxon>
        <taxon>Triparmaceae</taxon>
        <taxon>Triparma</taxon>
    </lineage>
</organism>
<keyword evidence="2" id="KW-0812">Transmembrane</keyword>
<feature type="transmembrane region" description="Helical" evidence="2">
    <location>
        <begin position="731"/>
        <end position="751"/>
    </location>
</feature>